<gene>
    <name evidence="1" type="ORF">LCGC14_1248090</name>
</gene>
<dbReference type="AlphaFoldDB" id="A0A0F9NL53"/>
<reference evidence="1" key="1">
    <citation type="journal article" date="2015" name="Nature">
        <title>Complex archaea that bridge the gap between prokaryotes and eukaryotes.</title>
        <authorList>
            <person name="Spang A."/>
            <person name="Saw J.H."/>
            <person name="Jorgensen S.L."/>
            <person name="Zaremba-Niedzwiedzka K."/>
            <person name="Martijn J."/>
            <person name="Lind A.E."/>
            <person name="van Eijk R."/>
            <person name="Schleper C."/>
            <person name="Guy L."/>
            <person name="Ettema T.J."/>
        </authorList>
    </citation>
    <scope>NUCLEOTIDE SEQUENCE</scope>
</reference>
<dbReference type="EMBL" id="LAZR01006808">
    <property type="protein sequence ID" value="KKM89495.1"/>
    <property type="molecule type" value="Genomic_DNA"/>
</dbReference>
<evidence type="ECO:0000313" key="1">
    <source>
        <dbReference type="EMBL" id="KKM89495.1"/>
    </source>
</evidence>
<protein>
    <submittedName>
        <fullName evidence="1">Uncharacterized protein</fullName>
    </submittedName>
</protein>
<name>A0A0F9NL53_9ZZZZ</name>
<accession>A0A0F9NL53</accession>
<comment type="caution">
    <text evidence="1">The sequence shown here is derived from an EMBL/GenBank/DDBJ whole genome shotgun (WGS) entry which is preliminary data.</text>
</comment>
<organism evidence="1">
    <name type="scientific">marine sediment metagenome</name>
    <dbReference type="NCBI Taxonomy" id="412755"/>
    <lineage>
        <taxon>unclassified sequences</taxon>
        <taxon>metagenomes</taxon>
        <taxon>ecological metagenomes</taxon>
    </lineage>
</organism>
<sequence>MAAPITPLFPDKEARRRMVVATTTITAGAGVVKTITIPAAYPPIDLNIVSPVFAIMIAQNEGTLVADGSGVYAIGGQMSTAPDSAGEFLITGARTINIWKLANKTAVVLVCYVSKGSGQKT</sequence>
<proteinExistence type="predicted"/>